<name>A0A0U1XDZ5_MASKI</name>
<feature type="transmembrane region" description="Helical" evidence="18">
    <location>
        <begin position="224"/>
        <end position="245"/>
    </location>
</feature>
<dbReference type="Pfam" id="PF00361">
    <property type="entry name" value="Proton_antipo_M"/>
    <property type="match status" value="1"/>
</dbReference>
<evidence type="ECO:0000256" key="12">
    <source>
        <dbReference type="ARBA" id="ARBA00023027"/>
    </source>
</evidence>
<keyword evidence="5" id="KW-0813">Transport</keyword>
<dbReference type="InterPro" id="IPR050175">
    <property type="entry name" value="Complex_I_Subunit_2"/>
</dbReference>
<proteinExistence type="inferred from homology"/>
<sequence length="293" mass="33040">MGFVFLLLTLLQVMLVGMLVSNWIALVLLMELMLFTFVFLLFEYKLLSMSGPCVKYFFAQTLGGVLLLASVMYMGFMNFLDSWFVNLVFLFGLCLKFGAFPMHFWVVPVAEELPFMMLGVLGVPMKVLPLNLLVAWPVQSQQANHLLMVLGVTSMVAGMIFGLWGSTLRGILGASSVTHSGWFFFSALSMDTVKYFILYSLALLLVLGSLIWGMTLITSLMMIGLSGLPPFSVFFGKLMVLFNLVQMNIPLVYVVPALFTSIFSLYYYLKYAFIFFLQQKKFFYGRAGLSFLI</sequence>
<dbReference type="AlphaFoldDB" id="A0A0U1XDZ5"/>
<feature type="transmembrane region" description="Helical" evidence="18">
    <location>
        <begin position="113"/>
        <end position="134"/>
    </location>
</feature>
<evidence type="ECO:0000256" key="8">
    <source>
        <dbReference type="ARBA" id="ARBA00022792"/>
    </source>
</evidence>
<evidence type="ECO:0000313" key="20">
    <source>
        <dbReference type="EMBL" id="AIN75500.1"/>
    </source>
</evidence>
<evidence type="ECO:0000256" key="15">
    <source>
        <dbReference type="ARBA" id="ARBA00023136"/>
    </source>
</evidence>
<evidence type="ECO:0000256" key="13">
    <source>
        <dbReference type="ARBA" id="ARBA00023075"/>
    </source>
</evidence>
<evidence type="ECO:0000256" key="16">
    <source>
        <dbReference type="ARBA" id="ARBA00031028"/>
    </source>
</evidence>
<keyword evidence="15 18" id="KW-0472">Membrane</keyword>
<dbReference type="GO" id="GO:0006120">
    <property type="term" value="P:mitochondrial electron transport, NADH to ubiquinone"/>
    <property type="evidence" value="ECO:0007669"/>
    <property type="project" value="TreeGrafter"/>
</dbReference>
<evidence type="ECO:0000256" key="7">
    <source>
        <dbReference type="ARBA" id="ARBA00022692"/>
    </source>
</evidence>
<evidence type="ECO:0000256" key="18">
    <source>
        <dbReference type="SAM" id="Phobius"/>
    </source>
</evidence>
<evidence type="ECO:0000256" key="4">
    <source>
        <dbReference type="ARBA" id="ARBA00021008"/>
    </source>
</evidence>
<comment type="catalytic activity">
    <reaction evidence="17">
        <text>a ubiquinone + NADH + 5 H(+)(in) = a ubiquinol + NAD(+) + 4 H(+)(out)</text>
        <dbReference type="Rhea" id="RHEA:29091"/>
        <dbReference type="Rhea" id="RHEA-COMP:9565"/>
        <dbReference type="Rhea" id="RHEA-COMP:9566"/>
        <dbReference type="ChEBI" id="CHEBI:15378"/>
        <dbReference type="ChEBI" id="CHEBI:16389"/>
        <dbReference type="ChEBI" id="CHEBI:17976"/>
        <dbReference type="ChEBI" id="CHEBI:57540"/>
        <dbReference type="ChEBI" id="CHEBI:57945"/>
        <dbReference type="EC" id="7.1.1.2"/>
    </reaction>
</comment>
<protein>
    <recommendedName>
        <fullName evidence="4">NADH-ubiquinone oxidoreductase chain 2</fullName>
        <ecNumber evidence="3">7.1.1.2</ecNumber>
    </recommendedName>
    <alternativeName>
        <fullName evidence="16">NADH dehydrogenase subunit 2</fullName>
    </alternativeName>
</protein>
<dbReference type="EMBL" id="KM083123">
    <property type="protein sequence ID" value="AIN75500.1"/>
    <property type="molecule type" value="Genomic_DNA"/>
</dbReference>
<feature type="domain" description="NADH:quinone oxidoreductase/Mrp antiporter transmembrane" evidence="19">
    <location>
        <begin position="21"/>
        <end position="199"/>
    </location>
</feature>
<dbReference type="GO" id="GO:0005743">
    <property type="term" value="C:mitochondrial inner membrane"/>
    <property type="evidence" value="ECO:0007669"/>
    <property type="project" value="UniProtKB-SubCell"/>
</dbReference>
<keyword evidence="6" id="KW-0679">Respiratory chain</keyword>
<comment type="subcellular location">
    <subcellularLocation>
        <location evidence="1">Mitochondrion inner membrane</location>
        <topology evidence="1">Multi-pass membrane protein</topology>
    </subcellularLocation>
</comment>
<evidence type="ECO:0000256" key="2">
    <source>
        <dbReference type="ARBA" id="ARBA00007012"/>
    </source>
</evidence>
<evidence type="ECO:0000256" key="9">
    <source>
        <dbReference type="ARBA" id="ARBA00022967"/>
    </source>
</evidence>
<evidence type="ECO:0000256" key="10">
    <source>
        <dbReference type="ARBA" id="ARBA00022982"/>
    </source>
</evidence>
<keyword evidence="8" id="KW-0999">Mitochondrion inner membrane</keyword>
<keyword evidence="9" id="KW-1278">Translocase</keyword>
<comment type="similarity">
    <text evidence="2">Belongs to the complex I subunit 2 family.</text>
</comment>
<feature type="transmembrane region" description="Helical" evidence="18">
    <location>
        <begin position="171"/>
        <end position="190"/>
    </location>
</feature>
<feature type="transmembrane region" description="Helical" evidence="18">
    <location>
        <begin position="83"/>
        <end position="106"/>
    </location>
</feature>
<evidence type="ECO:0000256" key="5">
    <source>
        <dbReference type="ARBA" id="ARBA00022448"/>
    </source>
</evidence>
<feature type="transmembrane region" description="Helical" evidence="18">
    <location>
        <begin position="25"/>
        <end position="44"/>
    </location>
</feature>
<evidence type="ECO:0000256" key="3">
    <source>
        <dbReference type="ARBA" id="ARBA00012944"/>
    </source>
</evidence>
<evidence type="ECO:0000256" key="6">
    <source>
        <dbReference type="ARBA" id="ARBA00022660"/>
    </source>
</evidence>
<evidence type="ECO:0000256" key="14">
    <source>
        <dbReference type="ARBA" id="ARBA00023128"/>
    </source>
</evidence>
<feature type="transmembrane region" description="Helical" evidence="18">
    <location>
        <begin position="146"/>
        <end position="164"/>
    </location>
</feature>
<gene>
    <name evidence="20" type="primary">nad2</name>
</gene>
<organism evidence="20">
    <name type="scientific">Mastigeulota kiangsinensis</name>
    <name type="common">Chinese land snail</name>
    <dbReference type="NCBI Taxonomy" id="1544384"/>
    <lineage>
        <taxon>Eukaryota</taxon>
        <taxon>Metazoa</taxon>
        <taxon>Spiralia</taxon>
        <taxon>Lophotrochozoa</taxon>
        <taxon>Mollusca</taxon>
        <taxon>Gastropoda</taxon>
        <taxon>Heterobranchia</taxon>
        <taxon>Euthyneura</taxon>
        <taxon>Panpulmonata</taxon>
        <taxon>Eupulmonata</taxon>
        <taxon>Stylommatophora</taxon>
        <taxon>Helicina</taxon>
        <taxon>Camaenoidea</taxon>
        <taxon>Camaenidae</taxon>
        <taxon>Mastigeulota</taxon>
    </lineage>
</organism>
<keyword evidence="7 18" id="KW-0812">Transmembrane</keyword>
<geneLocation type="mitochondrion" evidence="20"/>
<keyword evidence="12" id="KW-0520">NAD</keyword>
<dbReference type="InterPro" id="IPR001750">
    <property type="entry name" value="ND/Mrp_TM"/>
</dbReference>
<evidence type="ECO:0000256" key="17">
    <source>
        <dbReference type="ARBA" id="ARBA00049551"/>
    </source>
</evidence>
<dbReference type="GO" id="GO:0008137">
    <property type="term" value="F:NADH dehydrogenase (ubiquinone) activity"/>
    <property type="evidence" value="ECO:0007669"/>
    <property type="project" value="UniProtKB-EC"/>
</dbReference>
<keyword evidence="11 18" id="KW-1133">Transmembrane helix</keyword>
<dbReference type="PANTHER" id="PTHR46552">
    <property type="entry name" value="NADH-UBIQUINONE OXIDOREDUCTASE CHAIN 2"/>
    <property type="match status" value="1"/>
</dbReference>
<feature type="transmembrane region" description="Helical" evidence="18">
    <location>
        <begin position="251"/>
        <end position="269"/>
    </location>
</feature>
<dbReference type="PANTHER" id="PTHR46552:SF1">
    <property type="entry name" value="NADH-UBIQUINONE OXIDOREDUCTASE CHAIN 2"/>
    <property type="match status" value="1"/>
</dbReference>
<feature type="transmembrane region" description="Helical" evidence="18">
    <location>
        <begin position="196"/>
        <end position="217"/>
    </location>
</feature>
<feature type="transmembrane region" description="Helical" evidence="18">
    <location>
        <begin position="56"/>
        <end position="77"/>
    </location>
</feature>
<reference evidence="20" key="1">
    <citation type="journal article" date="2014" name="Mitochondrial DNA">
        <title>The complete mitochondrial genome of Chinese land snail Mastigeulota kiangsinensis (Gastropoda: Pulmonata: Bradybaenidae).</title>
        <authorList>
            <person name="Deng P.J."/>
            <person name="Wang W.M."/>
            <person name="Huang X.C."/>
            <person name="Wu X.P."/>
            <person name="Xie G.L."/>
            <person name="Ouyang S."/>
        </authorList>
    </citation>
    <scope>NUCLEOTIDE SEQUENCE</scope>
</reference>
<evidence type="ECO:0000256" key="1">
    <source>
        <dbReference type="ARBA" id="ARBA00004448"/>
    </source>
</evidence>
<keyword evidence="10" id="KW-0249">Electron transport</keyword>
<dbReference type="EC" id="7.1.1.2" evidence="3"/>
<keyword evidence="14 20" id="KW-0496">Mitochondrion</keyword>
<accession>A0A0U1XDZ5</accession>
<evidence type="ECO:0000259" key="19">
    <source>
        <dbReference type="Pfam" id="PF00361"/>
    </source>
</evidence>
<evidence type="ECO:0000256" key="11">
    <source>
        <dbReference type="ARBA" id="ARBA00022989"/>
    </source>
</evidence>
<keyword evidence="13" id="KW-0830">Ubiquinone</keyword>